<dbReference type="Proteomes" id="UP000540089">
    <property type="component" value="Unassembled WGS sequence"/>
</dbReference>
<feature type="non-terminal residue" evidence="3">
    <location>
        <position position="436"/>
    </location>
</feature>
<feature type="domain" description="B30.2/SPRY" evidence="2">
    <location>
        <begin position="253"/>
        <end position="436"/>
    </location>
</feature>
<feature type="region of interest" description="Disordered" evidence="1">
    <location>
        <begin position="1"/>
        <end position="40"/>
    </location>
</feature>
<dbReference type="SUPFAM" id="SSF49899">
    <property type="entry name" value="Concanavalin A-like lectins/glucanases"/>
    <property type="match status" value="1"/>
</dbReference>
<evidence type="ECO:0000259" key="2">
    <source>
        <dbReference type="PROSITE" id="PS50188"/>
    </source>
</evidence>
<dbReference type="InterPro" id="IPR003877">
    <property type="entry name" value="SPRY_dom"/>
</dbReference>
<keyword evidence="4" id="KW-1185">Reference proteome</keyword>
<evidence type="ECO:0000313" key="4">
    <source>
        <dbReference type="Proteomes" id="UP000540089"/>
    </source>
</evidence>
<dbReference type="SMART" id="SM00589">
    <property type="entry name" value="PRY"/>
    <property type="match status" value="1"/>
</dbReference>
<dbReference type="PROSITE" id="PS50188">
    <property type="entry name" value="B302_SPRY"/>
    <property type="match status" value="1"/>
</dbReference>
<accession>A0A7L3TGW2</accession>
<dbReference type="SMART" id="SM00449">
    <property type="entry name" value="SPRY"/>
    <property type="match status" value="1"/>
</dbReference>
<dbReference type="InterPro" id="IPR013320">
    <property type="entry name" value="ConA-like_dom_sf"/>
</dbReference>
<feature type="compositionally biased region" description="Basic and acidic residues" evidence="1">
    <location>
        <begin position="15"/>
        <end position="28"/>
    </location>
</feature>
<feature type="region of interest" description="Disordered" evidence="1">
    <location>
        <begin position="78"/>
        <end position="114"/>
    </location>
</feature>
<dbReference type="InterPro" id="IPR003879">
    <property type="entry name" value="Butyrophylin_SPRY"/>
</dbReference>
<dbReference type="GO" id="GO:0016874">
    <property type="term" value="F:ligase activity"/>
    <property type="evidence" value="ECO:0007669"/>
    <property type="project" value="UniProtKB-KW"/>
</dbReference>
<keyword evidence="3" id="KW-0436">Ligase</keyword>
<protein>
    <submittedName>
        <fullName evidence="3">TRIM7 ligase</fullName>
    </submittedName>
</protein>
<dbReference type="Pfam" id="PF00622">
    <property type="entry name" value="SPRY"/>
    <property type="match status" value="1"/>
</dbReference>
<dbReference type="InterPro" id="IPR001870">
    <property type="entry name" value="B30.2/SPRY"/>
</dbReference>
<sequence>GSDPTVCGGGTTRSWPERGRLGDAEAVGHRSRLRKGNFQPKLRLERLEEKLKLLGLEGGREEKTHLCSWRRGTVASEAAAKASGSSRDGPRAGGGPTAAHAEEPAREDEEQTRRDLEKLKKRREELLGVKTSGERRFREFLTRTEAERQKVVSEFRQLRRFLKDQELVLLAGLGELGREATRKREEEETRISGEISLLDVLVCETEKKLEQPPGGFLQDVVPYLRFASRWETGPAGRTETETETFSDLERRLRAVSRQNNVLREALGRFQAFVTLDPDTANARLVVSRDRRGVGWRDGGQDPPPTPQRFDASRCLLGRRGFATGRRWWEVEVAGDGAWALGVARGSVPRKGWLEFQPEKGIWALGRCGNRYRAFASPVAATFAADDPPGASGGRVRVALDYDGGRVAFSLGGGQPPLFTFRNAAFGGESVFPFFWV</sequence>
<proteinExistence type="predicted"/>
<organism evidence="3 4">
    <name type="scientific">Rissa tridactyla</name>
    <name type="common">Black-legged kittiwake</name>
    <name type="synonym">Larus tridactyla</name>
    <dbReference type="NCBI Taxonomy" id="75485"/>
    <lineage>
        <taxon>Eukaryota</taxon>
        <taxon>Metazoa</taxon>
        <taxon>Chordata</taxon>
        <taxon>Craniata</taxon>
        <taxon>Vertebrata</taxon>
        <taxon>Euteleostomi</taxon>
        <taxon>Archelosauria</taxon>
        <taxon>Archosauria</taxon>
        <taxon>Dinosauria</taxon>
        <taxon>Saurischia</taxon>
        <taxon>Theropoda</taxon>
        <taxon>Coelurosauria</taxon>
        <taxon>Aves</taxon>
        <taxon>Neognathae</taxon>
        <taxon>Neoaves</taxon>
        <taxon>Charadriiformes</taxon>
        <taxon>Laridae</taxon>
        <taxon>Rissa</taxon>
    </lineage>
</organism>
<evidence type="ECO:0000256" key="1">
    <source>
        <dbReference type="SAM" id="MobiDB-lite"/>
    </source>
</evidence>
<evidence type="ECO:0000313" key="3">
    <source>
        <dbReference type="EMBL" id="NXV38810.1"/>
    </source>
</evidence>
<dbReference type="PRINTS" id="PR01407">
    <property type="entry name" value="BUTYPHLNCDUF"/>
</dbReference>
<dbReference type="InterPro" id="IPR050143">
    <property type="entry name" value="TRIM/RBCC"/>
</dbReference>
<dbReference type="Pfam" id="PF13765">
    <property type="entry name" value="PRY"/>
    <property type="match status" value="1"/>
</dbReference>
<comment type="caution">
    <text evidence="3">The sequence shown here is derived from an EMBL/GenBank/DDBJ whole genome shotgun (WGS) entry which is preliminary data.</text>
</comment>
<reference evidence="3 4" key="1">
    <citation type="submission" date="2019-09" db="EMBL/GenBank/DDBJ databases">
        <title>Bird 10,000 Genomes (B10K) Project - Family phase.</title>
        <authorList>
            <person name="Zhang G."/>
        </authorList>
    </citation>
    <scope>NUCLEOTIDE SEQUENCE [LARGE SCALE GENOMIC DNA]</scope>
    <source>
        <strain evidence="3">OUT-0021</strain>
        <tissue evidence="3">Blood</tissue>
    </source>
</reference>
<name>A0A7L3TGW2_RISTR</name>
<gene>
    <name evidence="3" type="primary">Trim7_2</name>
    <name evidence="3" type="ORF">RISTRI_R00001</name>
</gene>
<dbReference type="PANTHER" id="PTHR24103">
    <property type="entry name" value="E3 UBIQUITIN-PROTEIN LIGASE TRIM"/>
    <property type="match status" value="1"/>
</dbReference>
<feature type="non-terminal residue" evidence="3">
    <location>
        <position position="1"/>
    </location>
</feature>
<dbReference type="InterPro" id="IPR043136">
    <property type="entry name" value="B30.2/SPRY_sf"/>
</dbReference>
<dbReference type="InterPro" id="IPR006574">
    <property type="entry name" value="PRY"/>
</dbReference>
<dbReference type="EMBL" id="VZUC01001236">
    <property type="protein sequence ID" value="NXV38810.1"/>
    <property type="molecule type" value="Genomic_DNA"/>
</dbReference>
<dbReference type="Gene3D" id="2.60.120.920">
    <property type="match status" value="1"/>
</dbReference>
<dbReference type="AlphaFoldDB" id="A0A7L3TGW2"/>